<accession>A0A3N4HWT4</accession>
<reference evidence="1 2" key="1">
    <citation type="journal article" date="2018" name="Nat. Ecol. Evol.">
        <title>Pezizomycetes genomes reveal the molecular basis of ectomycorrhizal truffle lifestyle.</title>
        <authorList>
            <person name="Murat C."/>
            <person name="Payen T."/>
            <person name="Noel B."/>
            <person name="Kuo A."/>
            <person name="Morin E."/>
            <person name="Chen J."/>
            <person name="Kohler A."/>
            <person name="Krizsan K."/>
            <person name="Balestrini R."/>
            <person name="Da Silva C."/>
            <person name="Montanini B."/>
            <person name="Hainaut M."/>
            <person name="Levati E."/>
            <person name="Barry K.W."/>
            <person name="Belfiori B."/>
            <person name="Cichocki N."/>
            <person name="Clum A."/>
            <person name="Dockter R.B."/>
            <person name="Fauchery L."/>
            <person name="Guy J."/>
            <person name="Iotti M."/>
            <person name="Le Tacon F."/>
            <person name="Lindquist E.A."/>
            <person name="Lipzen A."/>
            <person name="Malagnac F."/>
            <person name="Mello A."/>
            <person name="Molinier V."/>
            <person name="Miyauchi S."/>
            <person name="Poulain J."/>
            <person name="Riccioni C."/>
            <person name="Rubini A."/>
            <person name="Sitrit Y."/>
            <person name="Splivallo R."/>
            <person name="Traeger S."/>
            <person name="Wang M."/>
            <person name="Zifcakova L."/>
            <person name="Wipf D."/>
            <person name="Zambonelli A."/>
            <person name="Paolocci F."/>
            <person name="Nowrousian M."/>
            <person name="Ottonello S."/>
            <person name="Baldrian P."/>
            <person name="Spatafora J.W."/>
            <person name="Henrissat B."/>
            <person name="Nagy L.G."/>
            <person name="Aury J.M."/>
            <person name="Wincker P."/>
            <person name="Grigoriev I.V."/>
            <person name="Bonfante P."/>
            <person name="Martin F.M."/>
        </authorList>
    </citation>
    <scope>NUCLEOTIDE SEQUENCE [LARGE SCALE GENOMIC DNA]</scope>
    <source>
        <strain evidence="1 2">RN42</strain>
    </source>
</reference>
<sequence>MSNLLLSSDDLARQWQLGDSNGGTSESCRAPSQAPFPVFALPAELRCEVYSFCSAFTLLQLTLASPRICAEINTHPTLIRDSFGCNIAKYTHNTVRPAHSVDLIRFLNGDDELRLYCEQFHHQDCLKGEHECMWCWQWEDTKDVEDEMLRAKLLAKRSYRAGGTDYDVCEVCLHVRKVCREDWNRIT</sequence>
<organism evidence="1 2">
    <name type="scientific">Ascobolus immersus RN42</name>
    <dbReference type="NCBI Taxonomy" id="1160509"/>
    <lineage>
        <taxon>Eukaryota</taxon>
        <taxon>Fungi</taxon>
        <taxon>Dikarya</taxon>
        <taxon>Ascomycota</taxon>
        <taxon>Pezizomycotina</taxon>
        <taxon>Pezizomycetes</taxon>
        <taxon>Pezizales</taxon>
        <taxon>Ascobolaceae</taxon>
        <taxon>Ascobolus</taxon>
    </lineage>
</organism>
<proteinExistence type="predicted"/>
<dbReference type="Proteomes" id="UP000275078">
    <property type="component" value="Unassembled WGS sequence"/>
</dbReference>
<name>A0A3N4HWT4_ASCIM</name>
<evidence type="ECO:0008006" key="3">
    <source>
        <dbReference type="Google" id="ProtNLM"/>
    </source>
</evidence>
<keyword evidence="2" id="KW-1185">Reference proteome</keyword>
<evidence type="ECO:0000313" key="2">
    <source>
        <dbReference type="Proteomes" id="UP000275078"/>
    </source>
</evidence>
<dbReference type="EMBL" id="ML119712">
    <property type="protein sequence ID" value="RPA78323.1"/>
    <property type="molecule type" value="Genomic_DNA"/>
</dbReference>
<dbReference type="AlphaFoldDB" id="A0A3N4HWT4"/>
<gene>
    <name evidence="1" type="ORF">BJ508DRAFT_416571</name>
</gene>
<protein>
    <recommendedName>
        <fullName evidence="3">F-box domain-containing protein</fullName>
    </recommendedName>
</protein>
<evidence type="ECO:0000313" key="1">
    <source>
        <dbReference type="EMBL" id="RPA78323.1"/>
    </source>
</evidence>